<feature type="compositionally biased region" description="Acidic residues" evidence="2">
    <location>
        <begin position="74"/>
        <end position="88"/>
    </location>
</feature>
<dbReference type="PANTHER" id="PTHR14490">
    <property type="entry name" value="ZINC FINGER, ZZ TYPE"/>
    <property type="match status" value="1"/>
</dbReference>
<keyword evidence="5" id="KW-1185">Reference proteome</keyword>
<dbReference type="AlphaFoldDB" id="A0A8H7PGV8"/>
<feature type="region of interest" description="Disordered" evidence="2">
    <location>
        <begin position="441"/>
        <end position="472"/>
    </location>
</feature>
<dbReference type="InterPro" id="IPR018034">
    <property type="entry name" value="Kri1"/>
</dbReference>
<comment type="similarity">
    <text evidence="1">Belongs to the KRI1 family.</text>
</comment>
<feature type="compositionally biased region" description="Basic residues" evidence="2">
    <location>
        <begin position="490"/>
        <end position="503"/>
    </location>
</feature>
<dbReference type="Pfam" id="PF12936">
    <property type="entry name" value="Kri1_C"/>
    <property type="match status" value="1"/>
</dbReference>
<evidence type="ECO:0000259" key="3">
    <source>
        <dbReference type="Pfam" id="PF12936"/>
    </source>
</evidence>
<evidence type="ECO:0000256" key="2">
    <source>
        <dbReference type="SAM" id="MobiDB-lite"/>
    </source>
</evidence>
<feature type="region of interest" description="Disordered" evidence="2">
    <location>
        <begin position="326"/>
        <end position="354"/>
    </location>
</feature>
<feature type="compositionally biased region" description="Acidic residues" evidence="2">
    <location>
        <begin position="441"/>
        <end position="452"/>
    </location>
</feature>
<feature type="region of interest" description="Disordered" evidence="2">
    <location>
        <begin position="68"/>
        <end position="90"/>
    </location>
</feature>
<feature type="domain" description="Kri1-like C-terminal" evidence="3">
    <location>
        <begin position="531"/>
        <end position="619"/>
    </location>
</feature>
<protein>
    <recommendedName>
        <fullName evidence="3">Kri1-like C-terminal domain-containing protein</fullName>
    </recommendedName>
</protein>
<evidence type="ECO:0000256" key="1">
    <source>
        <dbReference type="ARBA" id="ARBA00007473"/>
    </source>
</evidence>
<feature type="region of interest" description="Disordered" evidence="2">
    <location>
        <begin position="485"/>
        <end position="505"/>
    </location>
</feature>
<evidence type="ECO:0000313" key="4">
    <source>
        <dbReference type="EMBL" id="KAG2173742.1"/>
    </source>
</evidence>
<dbReference type="OrthoDB" id="10252032at2759"/>
<dbReference type="GO" id="GO:0005730">
    <property type="term" value="C:nucleolus"/>
    <property type="evidence" value="ECO:0007669"/>
    <property type="project" value="TreeGrafter"/>
</dbReference>
<proteinExistence type="inferred from homology"/>
<organism evidence="4 5">
    <name type="scientific">Mortierella isabellina</name>
    <name type="common">Filamentous fungus</name>
    <name type="synonym">Umbelopsis isabellina</name>
    <dbReference type="NCBI Taxonomy" id="91625"/>
    <lineage>
        <taxon>Eukaryota</taxon>
        <taxon>Fungi</taxon>
        <taxon>Fungi incertae sedis</taxon>
        <taxon>Mucoromycota</taxon>
        <taxon>Mucoromycotina</taxon>
        <taxon>Umbelopsidomycetes</taxon>
        <taxon>Umbelopsidales</taxon>
        <taxon>Umbelopsidaceae</taxon>
        <taxon>Umbelopsis</taxon>
    </lineage>
</organism>
<dbReference type="EMBL" id="JAEPQZ010000014">
    <property type="protein sequence ID" value="KAG2173742.1"/>
    <property type="molecule type" value="Genomic_DNA"/>
</dbReference>
<dbReference type="GO" id="GO:0030686">
    <property type="term" value="C:90S preribosome"/>
    <property type="evidence" value="ECO:0007669"/>
    <property type="project" value="TreeGrafter"/>
</dbReference>
<reference evidence="4" key="1">
    <citation type="submission" date="2020-12" db="EMBL/GenBank/DDBJ databases">
        <title>Metabolic potential, ecology and presence of endohyphal bacteria is reflected in genomic diversity of Mucoromycotina.</title>
        <authorList>
            <person name="Muszewska A."/>
            <person name="Okrasinska A."/>
            <person name="Steczkiewicz K."/>
            <person name="Drgas O."/>
            <person name="Orlowska M."/>
            <person name="Perlinska-Lenart U."/>
            <person name="Aleksandrzak-Piekarczyk T."/>
            <person name="Szatraj K."/>
            <person name="Zielenkiewicz U."/>
            <person name="Pilsyk S."/>
            <person name="Malc E."/>
            <person name="Mieczkowski P."/>
            <person name="Kruszewska J.S."/>
            <person name="Biernat P."/>
            <person name="Pawlowska J."/>
        </authorList>
    </citation>
    <scope>NUCLEOTIDE SEQUENCE</scope>
    <source>
        <strain evidence="4">WA0000067209</strain>
    </source>
</reference>
<feature type="compositionally biased region" description="Basic and acidic residues" evidence="2">
    <location>
        <begin position="339"/>
        <end position="354"/>
    </location>
</feature>
<dbReference type="Pfam" id="PF05178">
    <property type="entry name" value="Kri1"/>
    <property type="match status" value="1"/>
</dbReference>
<evidence type="ECO:0000313" key="5">
    <source>
        <dbReference type="Proteomes" id="UP000654370"/>
    </source>
</evidence>
<comment type="caution">
    <text evidence="4">The sequence shown here is derived from an EMBL/GenBank/DDBJ whole genome shotgun (WGS) entry which is preliminary data.</text>
</comment>
<dbReference type="InterPro" id="IPR024626">
    <property type="entry name" value="Kri1-like_C"/>
</dbReference>
<sequence>MNGNDSDDDFQFRINEKFAQNYEFKKQREELSKLKDKYGSEALKDVDEDRLKRIAERKARWGVNQVDQDAIGFESEDEDTDEEEDENAELLTPEVDAQIMKTIAAIRTQDPRVYEADKQFFNDEEIEKAKSAWEQKQKQTGKKITLKDYHRNTLLENGGIIDDEDEEEELKQAPKTHVQEQEEMKDDFKKAVFAADAEEEDGFFTKRDKTDQDLAAEEEDYKKFLLESMADNNAGKEAFADWQNYRDNPNVDKEEAFLIDYVLNRGWVDKISAVPSYDEVVGEEDGSEDEEYLDKVDRFESAYNFRFEEEGGAQLVSHARDIEGSVRKKDNRRKLQRQARSERKEEEKSQKTEELKRLKNLKMKEIEERLRKIQEITGNKAVGIDSIDLDGDFDPDAYDNQMTKVFNDDYYVGDENEKPTWDDDIDTGLEEAAVDQEYADDENQYQEEEGAQDYEYPAAANPDDDDLMMDADYMPGGELYGLAKPMTAKEKKKAKKDKKKKKKDAVDEVEELVQAEAQEAIPESKKSTKRALEKYMEEYYNLDYEDMIGDLPTRFKYHKVEANNFGLSPVEILMADDKDLNQVAGLKVLAPFRPKEKQAKDKARFEKSRKHRLRDLRKKLKNTSWD</sequence>
<dbReference type="GO" id="GO:0000447">
    <property type="term" value="P:endonucleolytic cleavage in ITS1 to separate SSU-rRNA from 5.8S rRNA and LSU-rRNA from tricistronic rRNA transcript (SSU-rRNA, 5.8S rRNA, LSU-rRNA)"/>
    <property type="evidence" value="ECO:0007669"/>
    <property type="project" value="TreeGrafter"/>
</dbReference>
<gene>
    <name evidence="4" type="ORF">INT43_005162</name>
</gene>
<accession>A0A8H7PGV8</accession>
<dbReference type="Proteomes" id="UP000654370">
    <property type="component" value="Unassembled WGS sequence"/>
</dbReference>
<name>A0A8H7PGV8_MORIS</name>
<dbReference type="PANTHER" id="PTHR14490:SF5">
    <property type="entry name" value="PROTEIN KRI1 HOMOLOG"/>
    <property type="match status" value="1"/>
</dbReference>